<feature type="region of interest" description="Disordered" evidence="9">
    <location>
        <begin position="497"/>
        <end position="520"/>
    </location>
</feature>
<keyword evidence="2" id="KW-0813">Transport</keyword>
<comment type="similarity">
    <text evidence="8">Belongs to the major facilitator superfamily. Phosphate:H(+) symporter (TC 2.A.1.9) family.</text>
</comment>
<feature type="transmembrane region" description="Helical" evidence="10">
    <location>
        <begin position="369"/>
        <end position="388"/>
    </location>
</feature>
<feature type="transmembrane region" description="Helical" evidence="10">
    <location>
        <begin position="161"/>
        <end position="191"/>
    </location>
</feature>
<dbReference type="GO" id="GO:0031669">
    <property type="term" value="P:cellular response to nutrient levels"/>
    <property type="evidence" value="ECO:0007669"/>
    <property type="project" value="UniProtKB-ARBA"/>
</dbReference>
<evidence type="ECO:0000256" key="1">
    <source>
        <dbReference type="ARBA" id="ARBA00004141"/>
    </source>
</evidence>
<evidence type="ECO:0000256" key="4">
    <source>
        <dbReference type="ARBA" id="ARBA00022692"/>
    </source>
</evidence>
<keyword evidence="6 10" id="KW-1133">Transmembrane helix</keyword>
<feature type="transmembrane region" description="Helical" evidence="10">
    <location>
        <begin position="69"/>
        <end position="88"/>
    </location>
</feature>
<evidence type="ECO:0000256" key="10">
    <source>
        <dbReference type="SAM" id="Phobius"/>
    </source>
</evidence>
<dbReference type="GO" id="GO:0015293">
    <property type="term" value="F:symporter activity"/>
    <property type="evidence" value="ECO:0007669"/>
    <property type="project" value="UniProtKB-KW"/>
</dbReference>
<dbReference type="EMBL" id="JARAOO010000006">
    <property type="protein sequence ID" value="KAJ7965399.1"/>
    <property type="molecule type" value="Genomic_DNA"/>
</dbReference>
<dbReference type="Gene3D" id="1.20.1250.20">
    <property type="entry name" value="MFS general substrate transporter like domains"/>
    <property type="match status" value="1"/>
</dbReference>
<evidence type="ECO:0000313" key="13">
    <source>
        <dbReference type="Proteomes" id="UP001163823"/>
    </source>
</evidence>
<protein>
    <submittedName>
        <fullName evidence="12">Phosphate transporter</fullName>
    </submittedName>
</protein>
<sequence length="520" mass="57390">MALEVLNALDTARTQWYHITAIVIAGMGFFTDAYDLFCISTVSKLLGRLYYFDPDSDKPGKLSQGTNNFVIGVALVGTLTGQLVFGWLGDKLGRKKIYGITLVLMVVCAIGSGLSFGSTAKSVIRTLCFFRFWLGFGIGGDYPLSATIMSEYANKKTRGAFIAAVFAMQGTGIIFAGLFTMLLSKIFLNYYGNVPAFKDNNVLSTQPEADFLWRIVLMLGALPALLTYYWRMKMPETGRYTALIEGNAKQAAADMASVLEIEIHAEQDKLAQFKAANDYPVLSKEFLRRHGLHLIGTMSTWFLLDIAFYSQNLTQKDIFPAMKLVEKDVEVDALKEVFQTSRAMFVVALLGTFPGYWFTVVFIEKLGRFKIQLMGFFMMSVFMLIIAIKYDYLKGHPFQFATLYGLTFFFANFGPNSTTFVLPAELFPTRVRSTCHAISAAAGKAGAMVGAFGIQNYTLSGDLDKIRRAMLILAITNMCGFCCTFLVAETKGRSLEEISGEDGGEGGGEVQISGRQSSVN</sequence>
<dbReference type="Proteomes" id="UP001163823">
    <property type="component" value="Chromosome 6"/>
</dbReference>
<feature type="domain" description="Major facilitator superfamily (MFS) profile" evidence="11">
    <location>
        <begin position="21"/>
        <end position="492"/>
    </location>
</feature>
<feature type="transmembrane region" description="Helical" evidence="10">
    <location>
        <begin position="469"/>
        <end position="488"/>
    </location>
</feature>
<keyword evidence="7 10" id="KW-0472">Membrane</keyword>
<evidence type="ECO:0000256" key="3">
    <source>
        <dbReference type="ARBA" id="ARBA00022592"/>
    </source>
</evidence>
<feature type="transmembrane region" description="Helical" evidence="10">
    <location>
        <begin position="97"/>
        <end position="116"/>
    </location>
</feature>
<feature type="transmembrane region" description="Helical" evidence="10">
    <location>
        <begin position="343"/>
        <end position="363"/>
    </location>
</feature>
<dbReference type="PROSITE" id="PS50850">
    <property type="entry name" value="MFS"/>
    <property type="match status" value="1"/>
</dbReference>
<dbReference type="PANTHER" id="PTHR24064">
    <property type="entry name" value="SOLUTE CARRIER FAMILY 22 MEMBER"/>
    <property type="match status" value="1"/>
</dbReference>
<evidence type="ECO:0000259" key="11">
    <source>
        <dbReference type="PROSITE" id="PS50850"/>
    </source>
</evidence>
<dbReference type="GO" id="GO:0036377">
    <property type="term" value="P:arbuscular mycorrhizal association"/>
    <property type="evidence" value="ECO:0007669"/>
    <property type="project" value="UniProtKB-ARBA"/>
</dbReference>
<dbReference type="InterPro" id="IPR036259">
    <property type="entry name" value="MFS_trans_sf"/>
</dbReference>
<evidence type="ECO:0000256" key="5">
    <source>
        <dbReference type="ARBA" id="ARBA00022847"/>
    </source>
</evidence>
<dbReference type="InterPro" id="IPR020846">
    <property type="entry name" value="MFS_dom"/>
</dbReference>
<evidence type="ECO:0000256" key="8">
    <source>
        <dbReference type="ARBA" id="ARBA00044504"/>
    </source>
</evidence>
<evidence type="ECO:0000313" key="12">
    <source>
        <dbReference type="EMBL" id="KAJ7965399.1"/>
    </source>
</evidence>
<comment type="caution">
    <text evidence="12">The sequence shown here is derived from an EMBL/GenBank/DDBJ whole genome shotgun (WGS) entry which is preliminary data.</text>
</comment>
<dbReference type="GO" id="GO:0016020">
    <property type="term" value="C:membrane"/>
    <property type="evidence" value="ECO:0007669"/>
    <property type="project" value="UniProtKB-SubCell"/>
</dbReference>
<organism evidence="12 13">
    <name type="scientific">Quillaja saponaria</name>
    <name type="common">Soap bark tree</name>
    <dbReference type="NCBI Taxonomy" id="32244"/>
    <lineage>
        <taxon>Eukaryota</taxon>
        <taxon>Viridiplantae</taxon>
        <taxon>Streptophyta</taxon>
        <taxon>Embryophyta</taxon>
        <taxon>Tracheophyta</taxon>
        <taxon>Spermatophyta</taxon>
        <taxon>Magnoliopsida</taxon>
        <taxon>eudicotyledons</taxon>
        <taxon>Gunneridae</taxon>
        <taxon>Pentapetalae</taxon>
        <taxon>rosids</taxon>
        <taxon>fabids</taxon>
        <taxon>Fabales</taxon>
        <taxon>Quillajaceae</taxon>
        <taxon>Quillaja</taxon>
    </lineage>
</organism>
<dbReference type="InterPro" id="IPR005828">
    <property type="entry name" value="MFS_sugar_transport-like"/>
</dbReference>
<name>A0AAD7PSF0_QUISA</name>
<dbReference type="Pfam" id="PF00083">
    <property type="entry name" value="Sugar_tr"/>
    <property type="match status" value="1"/>
</dbReference>
<dbReference type="AlphaFoldDB" id="A0AAD7PSF0"/>
<keyword evidence="13" id="KW-1185">Reference proteome</keyword>
<dbReference type="KEGG" id="qsa:O6P43_015046"/>
<reference evidence="12" key="1">
    <citation type="journal article" date="2023" name="Science">
        <title>Elucidation of the pathway for biosynthesis of saponin adjuvants from the soapbark tree.</title>
        <authorList>
            <person name="Reed J."/>
            <person name="Orme A."/>
            <person name="El-Demerdash A."/>
            <person name="Owen C."/>
            <person name="Martin L.B.B."/>
            <person name="Misra R.C."/>
            <person name="Kikuchi S."/>
            <person name="Rejzek M."/>
            <person name="Martin A.C."/>
            <person name="Harkess A."/>
            <person name="Leebens-Mack J."/>
            <person name="Louveau T."/>
            <person name="Stephenson M.J."/>
            <person name="Osbourn A."/>
        </authorList>
    </citation>
    <scope>NUCLEOTIDE SEQUENCE</scope>
    <source>
        <strain evidence="12">S10</strain>
    </source>
</reference>
<dbReference type="SUPFAM" id="SSF103473">
    <property type="entry name" value="MFS general substrate transporter"/>
    <property type="match status" value="1"/>
</dbReference>
<keyword evidence="4 10" id="KW-0812">Transmembrane</keyword>
<keyword evidence="3" id="KW-0592">Phosphate transport</keyword>
<dbReference type="FunFam" id="1.20.1250.20:FF:000175">
    <property type="entry name" value="Inorganic phosphate transporter 1-6"/>
    <property type="match status" value="1"/>
</dbReference>
<evidence type="ECO:0000256" key="9">
    <source>
        <dbReference type="SAM" id="MobiDB-lite"/>
    </source>
</evidence>
<keyword evidence="5" id="KW-0769">Symport</keyword>
<evidence type="ECO:0000256" key="2">
    <source>
        <dbReference type="ARBA" id="ARBA00022448"/>
    </source>
</evidence>
<dbReference type="GO" id="GO:0006817">
    <property type="term" value="P:phosphate ion transport"/>
    <property type="evidence" value="ECO:0007669"/>
    <property type="project" value="UniProtKB-KW"/>
</dbReference>
<evidence type="ECO:0000256" key="6">
    <source>
        <dbReference type="ARBA" id="ARBA00022989"/>
    </source>
</evidence>
<feature type="transmembrane region" description="Helical" evidence="10">
    <location>
        <begin position="211"/>
        <end position="230"/>
    </location>
</feature>
<accession>A0AAD7PSF0</accession>
<dbReference type="CDD" id="cd17364">
    <property type="entry name" value="MFS_PhT"/>
    <property type="match status" value="1"/>
</dbReference>
<proteinExistence type="inferred from homology"/>
<comment type="subcellular location">
    <subcellularLocation>
        <location evidence="1">Membrane</location>
        <topology evidence="1">Multi-pass membrane protein</topology>
    </subcellularLocation>
</comment>
<feature type="transmembrane region" description="Helical" evidence="10">
    <location>
        <begin position="400"/>
        <end position="422"/>
    </location>
</feature>
<evidence type="ECO:0000256" key="7">
    <source>
        <dbReference type="ARBA" id="ARBA00023136"/>
    </source>
</evidence>
<feature type="transmembrane region" description="Helical" evidence="10">
    <location>
        <begin position="122"/>
        <end position="140"/>
    </location>
</feature>
<gene>
    <name evidence="12" type="ORF">O6P43_015046</name>
</gene>